<dbReference type="NCBIfam" id="TIGR03991">
    <property type="entry name" value="alt_bact_glmU"/>
    <property type="match status" value="1"/>
</dbReference>
<evidence type="ECO:0000313" key="3">
    <source>
        <dbReference type="EMBL" id="NIK74459.1"/>
    </source>
</evidence>
<dbReference type="EMBL" id="JAASRN010000003">
    <property type="protein sequence ID" value="NIK74459.1"/>
    <property type="molecule type" value="Genomic_DNA"/>
</dbReference>
<keyword evidence="4" id="KW-1185">Reference proteome</keyword>
<evidence type="ECO:0000256" key="2">
    <source>
        <dbReference type="ARBA" id="ARBA00023315"/>
    </source>
</evidence>
<keyword evidence="1 3" id="KW-0808">Transferase</keyword>
<dbReference type="Gene3D" id="2.160.10.10">
    <property type="entry name" value="Hexapeptide repeat proteins"/>
    <property type="match status" value="1"/>
</dbReference>
<evidence type="ECO:0000313" key="4">
    <source>
        <dbReference type="Proteomes" id="UP000537126"/>
    </source>
</evidence>
<protein>
    <submittedName>
        <fullName evidence="3">UDP-N-acetylglucosamine diphosphorylase/glucosamine-1-phosphate N-acetyltransferase</fullName>
    </submittedName>
</protein>
<dbReference type="CDD" id="cd05635">
    <property type="entry name" value="LbH_unknown"/>
    <property type="match status" value="1"/>
</dbReference>
<dbReference type="RefSeq" id="WP_166920254.1">
    <property type="nucleotide sequence ID" value="NZ_JAASRN010000003.1"/>
</dbReference>
<dbReference type="GO" id="GO:0016746">
    <property type="term" value="F:acyltransferase activity"/>
    <property type="evidence" value="ECO:0007669"/>
    <property type="project" value="UniProtKB-KW"/>
</dbReference>
<accession>A0A846MSQ2</accession>
<dbReference type="Pfam" id="PF13562">
    <property type="entry name" value="NTP_transf_4"/>
    <property type="match status" value="1"/>
</dbReference>
<comment type="caution">
    <text evidence="3">The sequence shown here is derived from an EMBL/GenBank/DDBJ whole genome shotgun (WGS) entry which is preliminary data.</text>
</comment>
<dbReference type="SUPFAM" id="SSF51161">
    <property type="entry name" value="Trimeric LpxA-like enzymes"/>
    <property type="match status" value="1"/>
</dbReference>
<dbReference type="InterPro" id="IPR050065">
    <property type="entry name" value="GlmU-like"/>
</dbReference>
<dbReference type="PANTHER" id="PTHR43584">
    <property type="entry name" value="NUCLEOTIDYL TRANSFERASE"/>
    <property type="match status" value="1"/>
</dbReference>
<keyword evidence="2" id="KW-0012">Acyltransferase</keyword>
<dbReference type="Proteomes" id="UP000537126">
    <property type="component" value="Unassembled WGS sequence"/>
</dbReference>
<name>A0A846MSQ2_9BACT</name>
<dbReference type="PANTHER" id="PTHR43584:SF9">
    <property type="entry name" value="TRANSFERASE HEXAPEPTIDE REPEAT CONTAINING PROTEIN"/>
    <property type="match status" value="1"/>
</dbReference>
<gene>
    <name evidence="3" type="ORF">FHS56_001984</name>
</gene>
<organism evidence="3 4">
    <name type="scientific">Thermonema lapsum</name>
    <dbReference type="NCBI Taxonomy" id="28195"/>
    <lineage>
        <taxon>Bacteria</taxon>
        <taxon>Pseudomonadati</taxon>
        <taxon>Bacteroidota</taxon>
        <taxon>Cytophagia</taxon>
        <taxon>Cytophagales</taxon>
        <taxon>Thermonemataceae</taxon>
        <taxon>Thermonema</taxon>
    </lineage>
</organism>
<dbReference type="GO" id="GO:0016779">
    <property type="term" value="F:nucleotidyltransferase activity"/>
    <property type="evidence" value="ECO:0007669"/>
    <property type="project" value="UniProtKB-ARBA"/>
</dbReference>
<sequence>MHIVLFDTPEAHRALLPLTFTRAAALLRVGALTVAEKWRRLLAAEKLYIQTLPYLQSLYEVPSQLEETLYIAGNLLPNADLLQAINTLAPGEGLMLDNKLLAMRASKPLPAQPLEPSKSIEWKGDCKLLQMPSDIFRFNGEQIRFDFDLLVHTAQPAKILDSHTVIYGKDNVLVEEGAQLRACVINAENGPVYIGKGAQVQEMSVIHGAFALCEGAVVNIGGKMRADTTIGPYCKVGGEISNSVFWGYSNKAHDGFVGNSVIGAWCNLGADTNTSNLKNNYSTVRVWSYLHNDYVDTGLQFCGLTMGDHSKAGINTMFNTGTVVGVAANIFGGDFPPKHIPSFSWGGVHYGWQRYHLEELFKTASRMMQRRGKQLSREEMQVLTYLYNQNEEEKQNGYSVVV</sequence>
<dbReference type="InterPro" id="IPR023917">
    <property type="entry name" value="Bifunctiontional_GlmU_bac-type"/>
</dbReference>
<dbReference type="InterPro" id="IPR011004">
    <property type="entry name" value="Trimer_LpxA-like_sf"/>
</dbReference>
<reference evidence="3 4" key="1">
    <citation type="submission" date="2020-03" db="EMBL/GenBank/DDBJ databases">
        <title>Genomic Encyclopedia of Type Strains, Phase IV (KMG-IV): sequencing the most valuable type-strain genomes for metagenomic binning, comparative biology and taxonomic classification.</title>
        <authorList>
            <person name="Goeker M."/>
        </authorList>
    </citation>
    <scope>NUCLEOTIDE SEQUENCE [LARGE SCALE GENOMIC DNA]</scope>
    <source>
        <strain evidence="3 4">DSM 5718</strain>
    </source>
</reference>
<dbReference type="AlphaFoldDB" id="A0A846MSQ2"/>
<evidence type="ECO:0000256" key="1">
    <source>
        <dbReference type="ARBA" id="ARBA00022679"/>
    </source>
</evidence>
<proteinExistence type="predicted"/>